<gene>
    <name evidence="3" type="ORF">SAMN05421504_103965</name>
</gene>
<dbReference type="STRING" id="589385.SAMN05421504_103965"/>
<protein>
    <recommendedName>
        <fullName evidence="2">DUF2786 domain-containing protein</fullName>
    </recommendedName>
</protein>
<evidence type="ECO:0000256" key="1">
    <source>
        <dbReference type="SAM" id="MobiDB-lite"/>
    </source>
</evidence>
<dbReference type="OrthoDB" id="5145833at2"/>
<dbReference type="InterPro" id="IPR024498">
    <property type="entry name" value="DUF2786"/>
</dbReference>
<dbReference type="EMBL" id="FNON01000003">
    <property type="protein sequence ID" value="SDX81806.1"/>
    <property type="molecule type" value="Genomic_DNA"/>
</dbReference>
<dbReference type="Proteomes" id="UP000199515">
    <property type="component" value="Unassembled WGS sequence"/>
</dbReference>
<sequence length="246" mass="26952">MSDQETLLAKVRKLLAKAEDPGVTEAEAESYNTKAAELIARYGIDSAMLADSGARTDEITTIKITMGNPYSRDKATLLTNIAHPLRCRALLHRWGQSVTDVTVFGFRSDLERVELLYTSLLLQATTQLTRVRPDGFRAGFETVAAYRRTWLTGFATAVYLRLKATEERAARAHPTEPGAKSAALVVRDRNTLVEDAYDAKYGNLRSAPRRRLTGSGYLDGHSAGERANLNPTGLGSGNRAALPRGR</sequence>
<evidence type="ECO:0000313" key="4">
    <source>
        <dbReference type="Proteomes" id="UP000199515"/>
    </source>
</evidence>
<feature type="domain" description="DUF2786" evidence="2">
    <location>
        <begin position="7"/>
        <end position="45"/>
    </location>
</feature>
<proteinExistence type="predicted"/>
<reference evidence="3 4" key="1">
    <citation type="submission" date="2016-10" db="EMBL/GenBank/DDBJ databases">
        <authorList>
            <person name="de Groot N.N."/>
        </authorList>
    </citation>
    <scope>NUCLEOTIDE SEQUENCE [LARGE SCALE GENOMIC DNA]</scope>
    <source>
        <strain evidence="3 4">CPCC 202699</strain>
    </source>
</reference>
<name>A0A1H3ESS3_9PSEU</name>
<dbReference type="RefSeq" id="WP_091290160.1">
    <property type="nucleotide sequence ID" value="NZ_FNON01000003.1"/>
</dbReference>
<feature type="region of interest" description="Disordered" evidence="1">
    <location>
        <begin position="213"/>
        <end position="246"/>
    </location>
</feature>
<dbReference type="Pfam" id="PF10979">
    <property type="entry name" value="DUF2786"/>
    <property type="match status" value="1"/>
</dbReference>
<evidence type="ECO:0000259" key="2">
    <source>
        <dbReference type="Pfam" id="PF10979"/>
    </source>
</evidence>
<keyword evidence="4" id="KW-1185">Reference proteome</keyword>
<evidence type="ECO:0000313" key="3">
    <source>
        <dbReference type="EMBL" id="SDX81806.1"/>
    </source>
</evidence>
<organism evidence="3 4">
    <name type="scientific">Amycolatopsis xylanica</name>
    <dbReference type="NCBI Taxonomy" id="589385"/>
    <lineage>
        <taxon>Bacteria</taxon>
        <taxon>Bacillati</taxon>
        <taxon>Actinomycetota</taxon>
        <taxon>Actinomycetes</taxon>
        <taxon>Pseudonocardiales</taxon>
        <taxon>Pseudonocardiaceae</taxon>
        <taxon>Amycolatopsis</taxon>
    </lineage>
</organism>
<accession>A0A1H3ESS3</accession>
<dbReference type="AlphaFoldDB" id="A0A1H3ESS3"/>